<evidence type="ECO:0000313" key="7">
    <source>
        <dbReference type="EMBL" id="CAG2221236.1"/>
    </source>
</evidence>
<keyword evidence="3 5" id="KW-0732">Signal</keyword>
<dbReference type="PRINTS" id="PR00007">
    <property type="entry name" value="COMPLEMNTC1Q"/>
</dbReference>
<sequence length="281" mass="31662">MLILLLFALIGCSYGIQLDNTNKGNTETEIRLKNLETLVYRQSLLLSEQSNRIQNLETTVAFQRSEILELKTNLDSVKHKQSRHGEKLSVLKKLLQKKSLDNDFLKEKTHPETPNYMDKTESRTIEENIPVNRYQRLLIGNPSSDRPPAFYAYMSKNENNHGPHHTLKFDIVVTSTDRAYSPLTGIYTVKTSGVYVFTFNIRLGCHAYGSFELIQNADAKGSVLLETSDTCDTQHATAVVVLDTKQGDVIYVRTHSSYGGSGDITSDDKGRPTFSGWLISH</sequence>
<dbReference type="SUPFAM" id="SSF49842">
    <property type="entry name" value="TNF-like"/>
    <property type="match status" value="1"/>
</dbReference>
<comment type="subcellular location">
    <subcellularLocation>
        <location evidence="1">Secreted</location>
    </subcellularLocation>
</comment>
<evidence type="ECO:0000313" key="8">
    <source>
        <dbReference type="Proteomes" id="UP000683360"/>
    </source>
</evidence>
<evidence type="ECO:0000259" key="6">
    <source>
        <dbReference type="PROSITE" id="PS50871"/>
    </source>
</evidence>
<keyword evidence="8" id="KW-1185">Reference proteome</keyword>
<feature type="coiled-coil region" evidence="4">
    <location>
        <begin position="46"/>
        <end position="73"/>
    </location>
</feature>
<keyword evidence="4" id="KW-0175">Coiled coil</keyword>
<keyword evidence="2" id="KW-0964">Secreted</keyword>
<dbReference type="Gene3D" id="2.60.120.40">
    <property type="match status" value="1"/>
</dbReference>
<evidence type="ECO:0000256" key="3">
    <source>
        <dbReference type="ARBA" id="ARBA00022729"/>
    </source>
</evidence>
<dbReference type="OrthoDB" id="6151356at2759"/>
<evidence type="ECO:0000256" key="5">
    <source>
        <dbReference type="SAM" id="SignalP"/>
    </source>
</evidence>
<name>A0A8S3SS68_MYTED</name>
<dbReference type="InterPro" id="IPR008983">
    <property type="entry name" value="Tumour_necrosis_fac-like_dom"/>
</dbReference>
<organism evidence="7 8">
    <name type="scientific">Mytilus edulis</name>
    <name type="common">Blue mussel</name>
    <dbReference type="NCBI Taxonomy" id="6550"/>
    <lineage>
        <taxon>Eukaryota</taxon>
        <taxon>Metazoa</taxon>
        <taxon>Spiralia</taxon>
        <taxon>Lophotrochozoa</taxon>
        <taxon>Mollusca</taxon>
        <taxon>Bivalvia</taxon>
        <taxon>Autobranchia</taxon>
        <taxon>Pteriomorphia</taxon>
        <taxon>Mytilida</taxon>
        <taxon>Mytiloidea</taxon>
        <taxon>Mytilidae</taxon>
        <taxon>Mytilinae</taxon>
        <taxon>Mytilus</taxon>
    </lineage>
</organism>
<dbReference type="EMBL" id="CAJPWZ010001679">
    <property type="protein sequence ID" value="CAG2221236.1"/>
    <property type="molecule type" value="Genomic_DNA"/>
</dbReference>
<dbReference type="PROSITE" id="PS50871">
    <property type="entry name" value="C1Q"/>
    <property type="match status" value="1"/>
</dbReference>
<feature type="chain" id="PRO_5035726485" evidence="5">
    <location>
        <begin position="16"/>
        <end position="281"/>
    </location>
</feature>
<dbReference type="PANTHER" id="PTHR22923:SF116">
    <property type="entry name" value="C1Q DOMAIN-CONTAINING PROTEIN"/>
    <property type="match status" value="1"/>
</dbReference>
<accession>A0A8S3SS68</accession>
<feature type="domain" description="C1q" evidence="6">
    <location>
        <begin position="143"/>
        <end position="281"/>
    </location>
</feature>
<dbReference type="InterPro" id="IPR050822">
    <property type="entry name" value="Cerebellin_Synaptic_Org"/>
</dbReference>
<reference evidence="7" key="1">
    <citation type="submission" date="2021-03" db="EMBL/GenBank/DDBJ databases">
        <authorList>
            <person name="Bekaert M."/>
        </authorList>
    </citation>
    <scope>NUCLEOTIDE SEQUENCE</scope>
</reference>
<dbReference type="SMART" id="SM00110">
    <property type="entry name" value="C1Q"/>
    <property type="match status" value="1"/>
</dbReference>
<feature type="signal peptide" evidence="5">
    <location>
        <begin position="1"/>
        <end position="15"/>
    </location>
</feature>
<dbReference type="PANTHER" id="PTHR22923">
    <property type="entry name" value="CEREBELLIN-RELATED"/>
    <property type="match status" value="1"/>
</dbReference>
<evidence type="ECO:0000256" key="1">
    <source>
        <dbReference type="ARBA" id="ARBA00004613"/>
    </source>
</evidence>
<protein>
    <submittedName>
        <fullName evidence="7">C1QL</fullName>
    </submittedName>
</protein>
<dbReference type="GO" id="GO:0005576">
    <property type="term" value="C:extracellular region"/>
    <property type="evidence" value="ECO:0007669"/>
    <property type="project" value="UniProtKB-SubCell"/>
</dbReference>
<comment type="caution">
    <text evidence="7">The sequence shown here is derived from an EMBL/GenBank/DDBJ whole genome shotgun (WGS) entry which is preliminary data.</text>
</comment>
<evidence type="ECO:0000256" key="2">
    <source>
        <dbReference type="ARBA" id="ARBA00022525"/>
    </source>
</evidence>
<proteinExistence type="predicted"/>
<dbReference type="AlphaFoldDB" id="A0A8S3SS68"/>
<evidence type="ECO:0000256" key="4">
    <source>
        <dbReference type="SAM" id="Coils"/>
    </source>
</evidence>
<dbReference type="InterPro" id="IPR001073">
    <property type="entry name" value="C1q_dom"/>
</dbReference>
<dbReference type="Pfam" id="PF00386">
    <property type="entry name" value="C1q"/>
    <property type="match status" value="1"/>
</dbReference>
<gene>
    <name evidence="7" type="ORF">MEDL_34644</name>
</gene>
<dbReference type="Proteomes" id="UP000683360">
    <property type="component" value="Unassembled WGS sequence"/>
</dbReference>